<comment type="caution">
    <text evidence="1">The sequence shown here is derived from an EMBL/GenBank/DDBJ whole genome shotgun (WGS) entry which is preliminary data.</text>
</comment>
<dbReference type="Proteomes" id="UP001196413">
    <property type="component" value="Unassembled WGS sequence"/>
</dbReference>
<accession>A0AAD5R7M4</accession>
<protein>
    <submittedName>
        <fullName evidence="1">Uncharacterized protein</fullName>
    </submittedName>
</protein>
<dbReference type="AlphaFoldDB" id="A0AAD5R7M4"/>
<sequence>MLMWDDFNRTGSSMQYIPELLYLYPIIERRGRKIVMLVAARVEPSSTPHLSSTVNNNVLWNAKKKAKNELSGGSTGIRTVKKAL</sequence>
<proteinExistence type="predicted"/>
<evidence type="ECO:0000313" key="2">
    <source>
        <dbReference type="Proteomes" id="UP001196413"/>
    </source>
</evidence>
<name>A0AAD5R7M4_PARTN</name>
<keyword evidence="2" id="KW-1185">Reference proteome</keyword>
<dbReference type="EMBL" id="JAHQIW010006869">
    <property type="protein sequence ID" value="KAJ1370893.1"/>
    <property type="molecule type" value="Genomic_DNA"/>
</dbReference>
<organism evidence="1 2">
    <name type="scientific">Parelaphostrongylus tenuis</name>
    <name type="common">Meningeal worm</name>
    <dbReference type="NCBI Taxonomy" id="148309"/>
    <lineage>
        <taxon>Eukaryota</taxon>
        <taxon>Metazoa</taxon>
        <taxon>Ecdysozoa</taxon>
        <taxon>Nematoda</taxon>
        <taxon>Chromadorea</taxon>
        <taxon>Rhabditida</taxon>
        <taxon>Rhabditina</taxon>
        <taxon>Rhabditomorpha</taxon>
        <taxon>Strongyloidea</taxon>
        <taxon>Metastrongylidae</taxon>
        <taxon>Parelaphostrongylus</taxon>
    </lineage>
</organism>
<evidence type="ECO:0000313" key="1">
    <source>
        <dbReference type="EMBL" id="KAJ1370893.1"/>
    </source>
</evidence>
<reference evidence="1" key="1">
    <citation type="submission" date="2021-06" db="EMBL/GenBank/DDBJ databases">
        <title>Parelaphostrongylus tenuis whole genome reference sequence.</title>
        <authorList>
            <person name="Garwood T.J."/>
            <person name="Larsen P.A."/>
            <person name="Fountain-Jones N.M."/>
            <person name="Garbe J.R."/>
            <person name="Macchietto M.G."/>
            <person name="Kania S.A."/>
            <person name="Gerhold R.W."/>
            <person name="Richards J.E."/>
            <person name="Wolf T.M."/>
        </authorList>
    </citation>
    <scope>NUCLEOTIDE SEQUENCE</scope>
    <source>
        <strain evidence="1">MNPRO001-30</strain>
        <tissue evidence="1">Meninges</tissue>
    </source>
</reference>
<gene>
    <name evidence="1" type="ORF">KIN20_032715</name>
</gene>